<proteinExistence type="predicted"/>
<dbReference type="AlphaFoldDB" id="A9IZ87"/>
<dbReference type="KEGG" id="btr:BT_2541"/>
<dbReference type="eggNOG" id="COG3210">
    <property type="taxonomic scope" value="Bacteria"/>
</dbReference>
<name>A9IZ87_BART1</name>
<keyword evidence="2" id="KW-1185">Reference proteome</keyword>
<accession>A9IZ87</accession>
<evidence type="ECO:0000313" key="2">
    <source>
        <dbReference type="Proteomes" id="UP000001592"/>
    </source>
</evidence>
<evidence type="ECO:0000313" key="1">
    <source>
        <dbReference type="EMBL" id="CAK02505.1"/>
    </source>
</evidence>
<gene>
    <name evidence="1" type="primary">fhaB (fragment 1)</name>
    <name evidence="1" type="ordered locus">BT_2541</name>
</gene>
<sequence length="132" mass="15038">MTNSTQEAKDLMSRYGNTGLHFDVHSCDSLTGFNMMNSFKQEVVNDVAGNTTVSLYGPAANVLAASGLLKYVSGGKQTTIGVDGHRYDLVSRNYWRKWLYLRDNTCWQQRLERMVESDHKSRKSPYLSWTCE</sequence>
<dbReference type="EMBL" id="AM260525">
    <property type="protein sequence ID" value="CAK02505.1"/>
    <property type="molecule type" value="Genomic_DNA"/>
</dbReference>
<dbReference type="HOGENOM" id="CLU_1912950_0_0_5"/>
<organism evidence="1 2">
    <name type="scientific">Bartonella tribocorum (strain DSM 28219 / CCUG 45778 / CIP 105476 / IBS 506)</name>
    <dbReference type="NCBI Taxonomy" id="382640"/>
    <lineage>
        <taxon>Bacteria</taxon>
        <taxon>Pseudomonadati</taxon>
        <taxon>Pseudomonadota</taxon>
        <taxon>Alphaproteobacteria</taxon>
        <taxon>Hyphomicrobiales</taxon>
        <taxon>Bartonellaceae</taxon>
        <taxon>Bartonella</taxon>
    </lineage>
</organism>
<reference evidence="1 2" key="1">
    <citation type="journal article" date="2007" name="Nat. Genet.">
        <title>Genomic analysis of Bartonella identifies type IV secretion systems as host adaptability factors.</title>
        <authorList>
            <person name="Saenz H.L."/>
            <person name="Engel P."/>
            <person name="Stoeckli M.C."/>
            <person name="Lanz C."/>
            <person name="Raddatz G."/>
            <person name="Vayssier-Taussat M."/>
            <person name="Birtles R."/>
            <person name="Schuster S.C."/>
            <person name="Dehio C."/>
        </authorList>
    </citation>
    <scope>NUCLEOTIDE SEQUENCE [LARGE SCALE GENOMIC DNA]</scope>
    <source>
        <strain evidence="2">DSM 28219 / CCUG 45778 / CIP 105476 / IBS 506</strain>
    </source>
</reference>
<dbReference type="Proteomes" id="UP000001592">
    <property type="component" value="Chromosome"/>
</dbReference>
<protein>
    <submittedName>
        <fullName evidence="1">FhaB filamentous hemagglutinin protein (Fragment 1)</fullName>
    </submittedName>
</protein>